<dbReference type="NCBIfam" id="TIGR01727">
    <property type="entry name" value="oligo_HPY"/>
    <property type="match status" value="1"/>
</dbReference>
<dbReference type="CDD" id="cd03257">
    <property type="entry name" value="ABC_NikE_OppD_transporters"/>
    <property type="match status" value="1"/>
</dbReference>
<dbReference type="STRING" id="338969.Rfer_0982"/>
<feature type="domain" description="ABC transporter" evidence="8">
    <location>
        <begin position="6"/>
        <end position="255"/>
    </location>
</feature>
<dbReference type="Pfam" id="PF00005">
    <property type="entry name" value="ABC_tran"/>
    <property type="match status" value="1"/>
</dbReference>
<accession>Q21ZS7</accession>
<dbReference type="InterPro" id="IPR027417">
    <property type="entry name" value="P-loop_NTPase"/>
</dbReference>
<evidence type="ECO:0000256" key="2">
    <source>
        <dbReference type="ARBA" id="ARBA00005417"/>
    </source>
</evidence>
<evidence type="ECO:0000256" key="6">
    <source>
        <dbReference type="ARBA" id="ARBA00022840"/>
    </source>
</evidence>
<dbReference type="SUPFAM" id="SSF52540">
    <property type="entry name" value="P-loop containing nucleoside triphosphate hydrolases"/>
    <property type="match status" value="1"/>
</dbReference>
<dbReference type="Proteomes" id="UP000008332">
    <property type="component" value="Chromosome"/>
</dbReference>
<evidence type="ECO:0000256" key="7">
    <source>
        <dbReference type="ARBA" id="ARBA00023136"/>
    </source>
</evidence>
<dbReference type="Gene3D" id="3.40.50.300">
    <property type="entry name" value="P-loop containing nucleotide triphosphate hydrolases"/>
    <property type="match status" value="1"/>
</dbReference>
<dbReference type="PROSITE" id="PS50893">
    <property type="entry name" value="ABC_TRANSPORTER_2"/>
    <property type="match status" value="1"/>
</dbReference>
<dbReference type="GO" id="GO:0016887">
    <property type="term" value="F:ATP hydrolysis activity"/>
    <property type="evidence" value="ECO:0007669"/>
    <property type="project" value="InterPro"/>
</dbReference>
<dbReference type="PANTHER" id="PTHR43297:SF2">
    <property type="entry name" value="DIPEPTIDE TRANSPORT ATP-BINDING PROTEIN DPPD"/>
    <property type="match status" value="1"/>
</dbReference>
<dbReference type="EMBL" id="CP000267">
    <property type="protein sequence ID" value="ABD68726.1"/>
    <property type="molecule type" value="Genomic_DNA"/>
</dbReference>
<dbReference type="SMART" id="SM00382">
    <property type="entry name" value="AAA"/>
    <property type="match status" value="1"/>
</dbReference>
<dbReference type="GO" id="GO:0055085">
    <property type="term" value="P:transmembrane transport"/>
    <property type="evidence" value="ECO:0007669"/>
    <property type="project" value="UniProtKB-ARBA"/>
</dbReference>
<dbReference type="InterPro" id="IPR013563">
    <property type="entry name" value="Oligopep_ABC_C"/>
</dbReference>
<evidence type="ECO:0000256" key="3">
    <source>
        <dbReference type="ARBA" id="ARBA00022448"/>
    </source>
</evidence>
<dbReference type="GO" id="GO:0015833">
    <property type="term" value="P:peptide transport"/>
    <property type="evidence" value="ECO:0007669"/>
    <property type="project" value="InterPro"/>
</dbReference>
<comment type="subcellular location">
    <subcellularLocation>
        <location evidence="1">Cell inner membrane</location>
        <topology evidence="1">Peripheral membrane protein</topology>
    </subcellularLocation>
</comment>
<organism evidence="9 10">
    <name type="scientific">Albidiferax ferrireducens (strain ATCC BAA-621 / DSM 15236 / T118)</name>
    <name type="common">Rhodoferax ferrireducens</name>
    <dbReference type="NCBI Taxonomy" id="338969"/>
    <lineage>
        <taxon>Bacteria</taxon>
        <taxon>Pseudomonadati</taxon>
        <taxon>Pseudomonadota</taxon>
        <taxon>Betaproteobacteria</taxon>
        <taxon>Burkholderiales</taxon>
        <taxon>Comamonadaceae</taxon>
        <taxon>Rhodoferax</taxon>
    </lineage>
</organism>
<dbReference type="HOGENOM" id="CLU_000604_1_23_4"/>
<sequence>MTQPVLDIRGLTTALGHKGQTTILEDVTLEVAAGEVLGVVGESGSGKSMLALAVMGLLPSGIQCTAGSIRLLGDELTAGSASAWRARRGPDMAMVFQEPMSSLNPVMRIGAQIEEVLRRRLRMKGDAATRRALDLLERVEIPSAKSRLAVYPHEMSGGMRQRVMIAMALACDPKLLIADEPTTALDVSIQAQILDLLRAIQRETGMALMLITHDLGVIAEMADRVMVLYAGRVAETAPVQVLFDTPAHPYSRALLDSVPTVATRVERLTTIEGSVPAVGAMPPGCRFAPRCAHRTNACDMEPPASRLLMSGHSVACLHLGAVTPAAPIAMETNS</sequence>
<keyword evidence="10" id="KW-1185">Reference proteome</keyword>
<protein>
    <submittedName>
        <fullName evidence="9">Oligopeptide/dipeptide ABC transporter, ATP-binding protein-like</fullName>
    </submittedName>
</protein>
<dbReference type="AlphaFoldDB" id="Q21ZS7"/>
<keyword evidence="6 9" id="KW-0067">ATP-binding</keyword>
<keyword evidence="5" id="KW-0547">Nucleotide-binding</keyword>
<dbReference type="InterPro" id="IPR003593">
    <property type="entry name" value="AAA+_ATPase"/>
</dbReference>
<dbReference type="PROSITE" id="PS00211">
    <property type="entry name" value="ABC_TRANSPORTER_1"/>
    <property type="match status" value="1"/>
</dbReference>
<dbReference type="GO" id="GO:0005886">
    <property type="term" value="C:plasma membrane"/>
    <property type="evidence" value="ECO:0007669"/>
    <property type="project" value="UniProtKB-SubCell"/>
</dbReference>
<keyword evidence="7" id="KW-0472">Membrane</keyword>
<dbReference type="Pfam" id="PF08352">
    <property type="entry name" value="oligo_HPY"/>
    <property type="match status" value="1"/>
</dbReference>
<dbReference type="PANTHER" id="PTHR43297">
    <property type="entry name" value="OLIGOPEPTIDE TRANSPORT ATP-BINDING PROTEIN APPD"/>
    <property type="match status" value="1"/>
</dbReference>
<evidence type="ECO:0000313" key="9">
    <source>
        <dbReference type="EMBL" id="ABD68726.1"/>
    </source>
</evidence>
<keyword evidence="4" id="KW-1003">Cell membrane</keyword>
<evidence type="ECO:0000256" key="1">
    <source>
        <dbReference type="ARBA" id="ARBA00004417"/>
    </source>
</evidence>
<evidence type="ECO:0000256" key="4">
    <source>
        <dbReference type="ARBA" id="ARBA00022475"/>
    </source>
</evidence>
<name>Q21ZS7_ALBFT</name>
<dbReference type="InterPro" id="IPR017871">
    <property type="entry name" value="ABC_transporter-like_CS"/>
</dbReference>
<reference evidence="10" key="1">
    <citation type="submission" date="2006-02" db="EMBL/GenBank/DDBJ databases">
        <title>Complete sequence of chromosome of Rhodoferax ferrireducens DSM 15236.</title>
        <authorList>
            <person name="Copeland A."/>
            <person name="Lucas S."/>
            <person name="Lapidus A."/>
            <person name="Barry K."/>
            <person name="Detter J.C."/>
            <person name="Glavina del Rio T."/>
            <person name="Hammon N."/>
            <person name="Israni S."/>
            <person name="Pitluck S."/>
            <person name="Brettin T."/>
            <person name="Bruce D."/>
            <person name="Han C."/>
            <person name="Tapia R."/>
            <person name="Gilna P."/>
            <person name="Kiss H."/>
            <person name="Schmutz J."/>
            <person name="Larimer F."/>
            <person name="Land M."/>
            <person name="Kyrpides N."/>
            <person name="Ivanova N."/>
            <person name="Richardson P."/>
        </authorList>
    </citation>
    <scope>NUCLEOTIDE SEQUENCE [LARGE SCALE GENOMIC DNA]</scope>
    <source>
        <strain evidence="10">ATCC BAA-621 / DSM 15236 / T118</strain>
    </source>
</reference>
<dbReference type="FunFam" id="3.40.50.300:FF:000016">
    <property type="entry name" value="Oligopeptide ABC transporter ATP-binding component"/>
    <property type="match status" value="1"/>
</dbReference>
<evidence type="ECO:0000259" key="8">
    <source>
        <dbReference type="PROSITE" id="PS50893"/>
    </source>
</evidence>
<dbReference type="InterPro" id="IPR003439">
    <property type="entry name" value="ABC_transporter-like_ATP-bd"/>
</dbReference>
<keyword evidence="3" id="KW-0813">Transport</keyword>
<evidence type="ECO:0000313" key="10">
    <source>
        <dbReference type="Proteomes" id="UP000008332"/>
    </source>
</evidence>
<gene>
    <name evidence="9" type="ordered locus">Rfer_0982</name>
</gene>
<dbReference type="InterPro" id="IPR050388">
    <property type="entry name" value="ABC_Ni/Peptide_Import"/>
</dbReference>
<dbReference type="KEGG" id="rfr:Rfer_0982"/>
<dbReference type="eggNOG" id="COG0444">
    <property type="taxonomic scope" value="Bacteria"/>
</dbReference>
<comment type="similarity">
    <text evidence="2">Belongs to the ABC transporter superfamily.</text>
</comment>
<proteinExistence type="inferred from homology"/>
<dbReference type="GO" id="GO:0005524">
    <property type="term" value="F:ATP binding"/>
    <property type="evidence" value="ECO:0007669"/>
    <property type="project" value="UniProtKB-KW"/>
</dbReference>
<dbReference type="RefSeq" id="WP_011463296.1">
    <property type="nucleotide sequence ID" value="NC_007908.1"/>
</dbReference>
<evidence type="ECO:0000256" key="5">
    <source>
        <dbReference type="ARBA" id="ARBA00022741"/>
    </source>
</evidence>
<dbReference type="OrthoDB" id="9802772at2"/>